<evidence type="ECO:0000313" key="3">
    <source>
        <dbReference type="EMBL" id="KAL3890769.1"/>
    </source>
</evidence>
<reference evidence="3 4" key="1">
    <citation type="submission" date="2024-11" db="EMBL/GenBank/DDBJ databases">
        <title>Chromosome-level genome assembly of the freshwater bivalve Anodonta woodiana.</title>
        <authorList>
            <person name="Chen X."/>
        </authorList>
    </citation>
    <scope>NUCLEOTIDE SEQUENCE [LARGE SCALE GENOMIC DNA]</scope>
    <source>
        <strain evidence="3">MN2024</strain>
        <tissue evidence="3">Gills</tissue>
    </source>
</reference>
<dbReference type="EMBL" id="JBJQND010000001">
    <property type="protein sequence ID" value="KAL3890769.1"/>
    <property type="molecule type" value="Genomic_DNA"/>
</dbReference>
<evidence type="ECO:0000313" key="4">
    <source>
        <dbReference type="Proteomes" id="UP001634394"/>
    </source>
</evidence>
<dbReference type="CDD" id="cd01670">
    <property type="entry name" value="Death"/>
    <property type="match status" value="1"/>
</dbReference>
<dbReference type="Gene3D" id="1.10.533.10">
    <property type="entry name" value="Death Domain, Fas"/>
    <property type="match status" value="1"/>
</dbReference>
<dbReference type="AlphaFoldDB" id="A0ABD3XX08"/>
<dbReference type="Pfam" id="PF00531">
    <property type="entry name" value="Death"/>
    <property type="match status" value="1"/>
</dbReference>
<dbReference type="InterPro" id="IPR011029">
    <property type="entry name" value="DEATH-like_dom_sf"/>
</dbReference>
<proteinExistence type="predicted"/>
<feature type="domain" description="Death" evidence="2">
    <location>
        <begin position="864"/>
        <end position="940"/>
    </location>
</feature>
<organism evidence="3 4">
    <name type="scientific">Sinanodonta woodiana</name>
    <name type="common">Chinese pond mussel</name>
    <name type="synonym">Anodonta woodiana</name>
    <dbReference type="NCBI Taxonomy" id="1069815"/>
    <lineage>
        <taxon>Eukaryota</taxon>
        <taxon>Metazoa</taxon>
        <taxon>Spiralia</taxon>
        <taxon>Lophotrochozoa</taxon>
        <taxon>Mollusca</taxon>
        <taxon>Bivalvia</taxon>
        <taxon>Autobranchia</taxon>
        <taxon>Heteroconchia</taxon>
        <taxon>Palaeoheterodonta</taxon>
        <taxon>Unionida</taxon>
        <taxon>Unionoidea</taxon>
        <taxon>Unionidae</taxon>
        <taxon>Unioninae</taxon>
        <taxon>Sinanodonta</taxon>
    </lineage>
</organism>
<keyword evidence="4" id="KW-1185">Reference proteome</keyword>
<evidence type="ECO:0000256" key="1">
    <source>
        <dbReference type="SAM" id="MobiDB-lite"/>
    </source>
</evidence>
<gene>
    <name evidence="3" type="ORF">ACJMK2_003047</name>
</gene>
<dbReference type="SUPFAM" id="SSF47986">
    <property type="entry name" value="DEATH domain"/>
    <property type="match status" value="1"/>
</dbReference>
<accession>A0ABD3XX08</accession>
<feature type="region of interest" description="Disordered" evidence="1">
    <location>
        <begin position="155"/>
        <end position="309"/>
    </location>
</feature>
<dbReference type="InterPro" id="IPR000488">
    <property type="entry name" value="Death_dom"/>
</dbReference>
<dbReference type="PROSITE" id="PS50017">
    <property type="entry name" value="DEATH_DOMAIN"/>
    <property type="match status" value="1"/>
</dbReference>
<sequence length="959" mass="111281">MADIEALRLLTTELKSIQTLPDPPTSYDGIEKFDTITTKVIDHAFNTTQHVARYGEAISAMLEEMRSELNQTTKKIEEQIKRALVGTNGNLPSKDMDYLLLLQKLEMKKLRLEEFMIQTQEIMDKVKQGVSVTNGDIELLKGCLGSWMDDKTESYQAEQKRLSDERDKRDEEARNAKAAEKRRREEDEERKRKEEEERRQKEEEERQKREKEEQLKQEEEERKLKEDEERKRKEVEDRIQKEEEERQKKEEDERLRQEEETRKIEEMERMMREAEERTKLEAKKKEEEEKRRRDPANWTPHTYRRPDGESYSFHRDICCHVFAMPDTLQEEDLECLASDEWRENDEHILAIGEQLASSLTEVKLKEGDKDLKEPIRICVPHCSVYDSSDEVIIKASIDGGEWTNHQPVTVPSRQTSHPDLNYAGIDVANFRSVKVLAVAKTRSQEFSVDKSGISQASSLDKNIKLFVPRDTFHTPTKLKLEIRQMKDHILSFATQYYDHCRNVLSTSSVMAITCDALTEQPIELDLTRSAPKDKRTTEKGRYIHLYKCRGENWKIAESEIKGSPTDVSINLPSRKDAYIVMEIEGRWGSPNEEFLKAADELYFHSNASIVRVVAKQRADNPHILILHCVRREQVSLRLSELERLGYSVGPDTSKEFVLVDGQAIIVRCSGNITMTPESEVQVIFHAYMDSAKSEVILQAVDEYKQKEFKEYVGHLHFEVVKDSREGAIYIKTSGSLPITLPKRVMQQPRTLRARIRFPHYLTTLAKFLAKKLTIQAKDDSWLKAISSLGSRREMENIRRRAATRCVNPNNEYEICEIILQDWMKSKPVQEDKIKPIIRALKDCNWMALSDECEKLINIHKNYLSDECMSEMASKMPNDWSSLARKLGLSEEDITSCNNGSEGSNEDEAFRMLCKWRVSDAVVNSGIDVFNDLLGALETLQNCNDLKEHVRQTINLISKE</sequence>
<dbReference type="PANTHER" id="PTHR28336">
    <property type="entry name" value="BA1-643"/>
    <property type="match status" value="1"/>
</dbReference>
<protein>
    <recommendedName>
        <fullName evidence="2">Death domain-containing protein</fullName>
    </recommendedName>
</protein>
<feature type="compositionally biased region" description="Basic and acidic residues" evidence="1">
    <location>
        <begin position="155"/>
        <end position="295"/>
    </location>
</feature>
<dbReference type="Proteomes" id="UP001634394">
    <property type="component" value="Unassembled WGS sequence"/>
</dbReference>
<comment type="caution">
    <text evidence="3">The sequence shown here is derived from an EMBL/GenBank/DDBJ whole genome shotgun (WGS) entry which is preliminary data.</text>
</comment>
<evidence type="ECO:0000259" key="2">
    <source>
        <dbReference type="PROSITE" id="PS50017"/>
    </source>
</evidence>
<dbReference type="PANTHER" id="PTHR28336:SF4">
    <property type="entry name" value="DEATH DOMAIN-CONTAINING PROTEIN 1"/>
    <property type="match status" value="1"/>
</dbReference>
<name>A0ABD3XX08_SINWO</name>